<accession>A0ABP8IMI4</accession>
<keyword evidence="2" id="KW-1185">Reference proteome</keyword>
<dbReference type="RefSeq" id="WP_345237017.1">
    <property type="nucleotide sequence ID" value="NZ_BAABGZ010000066.1"/>
</dbReference>
<comment type="caution">
    <text evidence="1">The sequence shown here is derived from an EMBL/GenBank/DDBJ whole genome shotgun (WGS) entry which is preliminary data.</text>
</comment>
<protein>
    <submittedName>
        <fullName evidence="1">Uncharacterized protein</fullName>
    </submittedName>
</protein>
<organism evidence="1 2">
    <name type="scientific">Hymenobacter saemangeumensis</name>
    <dbReference type="NCBI Taxonomy" id="1084522"/>
    <lineage>
        <taxon>Bacteria</taxon>
        <taxon>Pseudomonadati</taxon>
        <taxon>Bacteroidota</taxon>
        <taxon>Cytophagia</taxon>
        <taxon>Cytophagales</taxon>
        <taxon>Hymenobacteraceae</taxon>
        <taxon>Hymenobacter</taxon>
    </lineage>
</organism>
<dbReference type="Proteomes" id="UP001501153">
    <property type="component" value="Unassembled WGS sequence"/>
</dbReference>
<reference evidence="2" key="1">
    <citation type="journal article" date="2019" name="Int. J. Syst. Evol. Microbiol.">
        <title>The Global Catalogue of Microorganisms (GCM) 10K type strain sequencing project: providing services to taxonomists for standard genome sequencing and annotation.</title>
        <authorList>
            <consortium name="The Broad Institute Genomics Platform"/>
            <consortium name="The Broad Institute Genome Sequencing Center for Infectious Disease"/>
            <person name="Wu L."/>
            <person name="Ma J."/>
        </authorList>
    </citation>
    <scope>NUCLEOTIDE SEQUENCE [LARGE SCALE GENOMIC DNA]</scope>
    <source>
        <strain evidence="2">JCM 17923</strain>
    </source>
</reference>
<evidence type="ECO:0000313" key="1">
    <source>
        <dbReference type="EMBL" id="GAA4362803.1"/>
    </source>
</evidence>
<gene>
    <name evidence="1" type="ORF">GCM10023185_31090</name>
</gene>
<sequence length="122" mass="13646">MPITLPLHDPFIDGSAPEYEPGTCSLTQKILEAVMEKDFPTVAALGIEVYAERLMRVEYTHGAQAWYLDWNPPLPGYCVVFMEPWGSAVGPDGEMQTTMKYKTGLQAAARAEEVRRWIAPEV</sequence>
<proteinExistence type="predicted"/>
<name>A0ABP8IMI4_9BACT</name>
<dbReference type="EMBL" id="BAABGZ010000066">
    <property type="protein sequence ID" value="GAA4362803.1"/>
    <property type="molecule type" value="Genomic_DNA"/>
</dbReference>
<evidence type="ECO:0000313" key="2">
    <source>
        <dbReference type="Proteomes" id="UP001501153"/>
    </source>
</evidence>